<evidence type="ECO:0000313" key="6">
    <source>
        <dbReference type="WBParaSite" id="BXY_0302600.1"/>
    </source>
</evidence>
<evidence type="ECO:0000313" key="3">
    <source>
        <dbReference type="EMBL" id="CAG9104849.1"/>
    </source>
</evidence>
<accession>A0A1I7RQN1</accession>
<dbReference type="Proteomes" id="UP000659654">
    <property type="component" value="Unassembled WGS sequence"/>
</dbReference>
<dbReference type="Proteomes" id="UP000582659">
    <property type="component" value="Unassembled WGS sequence"/>
</dbReference>
<name>A0A1I7RQN1_BURXY</name>
<gene>
    <name evidence="2" type="ORF">BXYJ_LOCUS5711</name>
</gene>
<keyword evidence="5" id="KW-1185">Reference proteome</keyword>
<evidence type="ECO:0000313" key="2">
    <source>
        <dbReference type="EMBL" id="CAD5219503.1"/>
    </source>
</evidence>
<dbReference type="EMBL" id="CAJFDI010000003">
    <property type="protein sequence ID" value="CAD5219503.1"/>
    <property type="molecule type" value="Genomic_DNA"/>
</dbReference>
<organism evidence="4 6">
    <name type="scientific">Bursaphelenchus xylophilus</name>
    <name type="common">Pinewood nematode worm</name>
    <name type="synonym">Aphelenchoides xylophilus</name>
    <dbReference type="NCBI Taxonomy" id="6326"/>
    <lineage>
        <taxon>Eukaryota</taxon>
        <taxon>Metazoa</taxon>
        <taxon>Ecdysozoa</taxon>
        <taxon>Nematoda</taxon>
        <taxon>Chromadorea</taxon>
        <taxon>Rhabditida</taxon>
        <taxon>Tylenchina</taxon>
        <taxon>Tylenchomorpha</taxon>
        <taxon>Aphelenchoidea</taxon>
        <taxon>Aphelenchoididae</taxon>
        <taxon>Bursaphelenchus</taxon>
    </lineage>
</organism>
<reference evidence="3" key="2">
    <citation type="submission" date="2020-08" db="EMBL/GenBank/DDBJ databases">
        <authorList>
            <person name="Kikuchi T."/>
        </authorList>
    </citation>
    <scope>NUCLEOTIDE SEQUENCE</scope>
    <source>
        <strain evidence="2">Ka4C1</strain>
    </source>
</reference>
<dbReference type="AlphaFoldDB" id="A0A1I7RQN1"/>
<dbReference type="Proteomes" id="UP000095284">
    <property type="component" value="Unplaced"/>
</dbReference>
<feature type="signal peptide" evidence="1">
    <location>
        <begin position="1"/>
        <end position="20"/>
    </location>
</feature>
<sequence>MAVVSANLHILCMLIGTAATVQVQTIKQLVEMPMNRLEGKTQSCVDVLERRIPLNVSSCDSYFALPSMRERLLTTNFEMSKQDFSQTLPSRLRTPMEQRIKDFDKKYEHACSDASFYCQFQLRDVMFLSGKASSFVGVCAPCGNDTSMTNRLLQIPGKEFYLPMEGSADFKVKLKGDKVLWKVEYDADELVLASTGNSNSSGMPKHPRFGVRLRLKGKLEGDQILMTLSCSTFEIERNATARETEVYVEREPPQVTVVNYFEDSDPFPIVWVFRQATKTLFEYQQNQLVLSKLAGGYFTYCNYTLIVKRTDHGWTSLCGRIYFMNGSSIAELEKISAAQIVNHFDPESAADNCTMQMIKVITAEGATKNDSSFLDQHVTMILCMCNASMSDKTCDQKFKQHHLDKETMDKIKKTQCLLLTQDQINVTVDTGYYTYCVYIVEDVFWGLETAKKDEPCYGMRDKPVGIEILNDACFACCLATPNSPCNAEFQEGGKYRNLFNECLHKLHFGPPNVHSPEIVEFPQTLPYAERVFFPHADLIDVNKEFDKLMGVFHMNFENMSITSVATFNPVGHAYFERTNSSYRISSTAMAHNRKMRNFCSLSNWGITELSMGCKCFTMDETELQCCCLKRVLLHAASLMSVQFPNTIHGVPIDQLHNSRGYRESLAVNKDVFIE</sequence>
<keyword evidence="1" id="KW-0732">Signal</keyword>
<protein>
    <submittedName>
        <fullName evidence="2">(pine wood nematode) hypothetical protein</fullName>
    </submittedName>
</protein>
<reference evidence="6" key="1">
    <citation type="submission" date="2016-11" db="UniProtKB">
        <authorList>
            <consortium name="WormBaseParasite"/>
        </authorList>
    </citation>
    <scope>IDENTIFICATION</scope>
</reference>
<evidence type="ECO:0000313" key="5">
    <source>
        <dbReference type="Proteomes" id="UP000659654"/>
    </source>
</evidence>
<proteinExistence type="predicted"/>
<evidence type="ECO:0000256" key="1">
    <source>
        <dbReference type="SAM" id="SignalP"/>
    </source>
</evidence>
<dbReference type="EMBL" id="CAJFCV020000003">
    <property type="protein sequence ID" value="CAG9104849.1"/>
    <property type="molecule type" value="Genomic_DNA"/>
</dbReference>
<evidence type="ECO:0000313" key="4">
    <source>
        <dbReference type="Proteomes" id="UP000095284"/>
    </source>
</evidence>
<dbReference type="WBParaSite" id="BXY_0302600.1">
    <property type="protein sequence ID" value="BXY_0302600.1"/>
    <property type="gene ID" value="BXY_0302600"/>
</dbReference>
<feature type="chain" id="PRO_5035359283" evidence="1">
    <location>
        <begin position="21"/>
        <end position="674"/>
    </location>
</feature>